<keyword evidence="15" id="KW-0325">Glycoprotein</keyword>
<evidence type="ECO:0000256" key="10">
    <source>
        <dbReference type="ARBA" id="ARBA00022989"/>
    </source>
</evidence>
<keyword evidence="8" id="KW-0677">Repeat</keyword>
<evidence type="ECO:0000256" key="1">
    <source>
        <dbReference type="ARBA" id="ARBA00004272"/>
    </source>
</evidence>
<dbReference type="InterPro" id="IPR014010">
    <property type="entry name" value="REJ_dom"/>
</dbReference>
<evidence type="ECO:0000256" key="18">
    <source>
        <dbReference type="ARBA" id="ARBA00054690"/>
    </source>
</evidence>
<feature type="domain" description="PKD" evidence="25">
    <location>
        <begin position="195"/>
        <end position="275"/>
    </location>
</feature>
<proteinExistence type="inferred from homology"/>
<evidence type="ECO:0000256" key="17">
    <source>
        <dbReference type="ARBA" id="ARBA00023303"/>
    </source>
</evidence>
<dbReference type="InterPro" id="IPR000601">
    <property type="entry name" value="PKD_dom"/>
</dbReference>
<keyword evidence="5" id="KW-0109">Calcium transport</keyword>
<feature type="transmembrane region" description="Helical" evidence="24">
    <location>
        <begin position="1715"/>
        <end position="1734"/>
    </location>
</feature>
<evidence type="ECO:0000259" key="25">
    <source>
        <dbReference type="PROSITE" id="PS50093"/>
    </source>
</evidence>
<dbReference type="PROSITE" id="PS50095">
    <property type="entry name" value="PLAT"/>
    <property type="match status" value="1"/>
</dbReference>
<dbReference type="SUPFAM" id="SSF49299">
    <property type="entry name" value="PKD domain"/>
    <property type="match status" value="2"/>
</dbReference>
<dbReference type="InterPro" id="IPR057244">
    <property type="entry name" value="GAIN_B"/>
</dbReference>
<dbReference type="PROSITE" id="PS50221">
    <property type="entry name" value="GAIN_B"/>
    <property type="match status" value="1"/>
</dbReference>
<keyword evidence="16" id="KW-0966">Cell projection</keyword>
<sequence>MSCWSAFPLKMNQTSLWMPENNKQFSQELGFGVHTSSDNITSLVFDFGDGTVVQVSIQDGSDEIEIITYHQYRKGITNFITVRNWKENKFVGTYMIKVIIFNEFHGNEKELGPYYVEIAQQDLRVFMNSSSVHKDEILFFASSLQRTTTGKYTRRPIVIHKFSSTSSYNVFLMVPNRTNGCQDWTNVNVQYQMQAVSIFTNGTVFASDSEVTFFVHTNEMSPLEFVWHFGDGSWTRTTSRSVKKRYSVPKKYYVIVNAANQINSVASNIHTISIERKIVPNRLVSSSSALINSSVTFECRINFGTNVTYIWNFGDDTIHPGKWVESHIYTREGEFTVEVLIFNSVSIATLKKQVFIVSKPCQPPLVKNMGPGRIQIWRHQPVKLGVTFEAPIQCDISQGLNYSWSLMKSDGSLVLLPTALNKHRQTILLPSYFLEYGNYTALAKVKIEGSMVYSNYSAVIEVVSQSPVSVISEGTHLLISKTLFSIIVLNGSQSFDPDYPGTHLKYYWKCVPASKPKHTCFNSLKFNNSASVISFPASLLYDSYDQFLVTLMVSNGNRNSSEAQVFLSVQSSSTFRPLHISWVNFKDNSVNWNEEFSLQVKCEECTKLPNISYSWDLFLINATETNGMEVSFCRATDLLGSSSLSGDILTIPKSDLPSRIKRMAIPMPRTTPFPKDASGQAIKQLAQSAPGKASISATSINIKIGFHHVNDTSHWENSSPSALEDPVQKVLFYPKQSLLEKKSVVRSTQGEKLASTDITELNENEDTDTLFDNDDGYNLIDSSYSTENTAPLLMVDWSKSLISRTVFQSYTSSGITSKTVTFKPFFLKGGETYVIQASVVSSHNPLGKAQLYFTVNEVPNKMSCQVQPSHGYEAYTVFSVFCMSGKADYYYEFSYQIGKSSKIPLYRGRDIQYYFTLPAGEIMDKYKVTVFMEITNRYGSKSHPCAVNVTVLPTFHRNISSLNYRPEEDLYNSSLKNLTTLLLMGNYGEIRNYIIMLTRILNHFYTEDQSFVFDLQSQMRNLLISSVCNLSFQDQEEIADSILMLNELINISKQVTFNSVVLIIKYVRKLIDHKLSGQFVMKKELMSKVVFLASKLMEVKEKEKSKNAKHFKEELIISIATLLLELQFNIRTEQLGFQTRLYYSFHNSVEHIGSVKVYLPDALDEDISGRMELDSQCYISQLIYFKEYPYLEERVPVQVYGAVVALSLYNCITKRKIMIKRLKNPVRVVFEKNYDLDGGQNKTIFSLYRDKMNFHYFSGLPEASQESLQIVVEFSKTNRRTFPIMLLVRFSEKPTVSTFNIKQIRSWDEQVVQIYIPAVSLKDASSGYLSLLDANYDQKPTNKYLANTVNYTVSFHWIRCLFWDENRGWISEGSYPQQGTTPQIVNCSYNHFTTFTVVRRKLNASFEVNDVSFLKSISQNLFPSILVMFFMLLFAFLAIVSKHRDLHEQKKNGYIFLQENSQASDKQIYAVIIDTGFRAQAQLTAKVHIVFYGEYEFSETRELYCPDKPLFERNSRHTFIVSIPNNLGPLWKIHLWHDNSGCSPNWYISHVIVKDLITGASWFFPAECWLAVNKWAGKVDQELTPLRNGLGFRKLLYSKFTEYLEDFHMWISVYSRPSYSCFTHTERLIVCLFLVFGYMSINAALIAMEQEEVGETILSLKRSSNLYFGIFIFNIFIFPSYMSSNLSTMPFSCLPISKLKYLLSKMFSKWSVRRCILYFVYKMNFVVVFSLEPYNRLEEPALQKRMVLPLWLSHVAWITCGLVSVACGLVTGLLGYRFGPSKCVQWIHSVFFSIVGCIFVAQPLVIFFVALTLAWRKKDHKGFFIEALYDATKNLEYELHHFSKNCALYPTYCCIPHTAADFEKILVARQRARYLQWVHPPTSAQLKEARGRIRKEGLLQTAIRNFFTYILMLFLLLFIIFGKNSHHEYVLNQAIRNEFIRNARNSFIEVKNADDWWNWSLTTLLDGLYWDKQNSIDMPKTQSGPLGGKCHLIGTSVIRQLKVSHNVISYSVLINLRNSGWIDKRTRKISMHFALYNPPTNLFTSVSLLAEVSPIGDFITSSVVESFSIYHTQSAMSYCIMFSELVFLLFSLIHLCFQMFTMIQKGILSYWQDSWNWLEMCLIGMSLSYFAHSIFHFILVVDVIDQFHKGFFQEFVDFNLLLSWHQRNRCLQGILLFLLLIKCLRLLGIYKAIAPSLTMMRLSCSNIIWPMLAGVLFTAAYSYLGRILFSTHAFSFRSFGDSFQMLLLYFLGTNEKGTFFSLCKSNQYTIVYYYGTLFMAVIILWSGILRGVLISFMQNAKRSFRSQHLVRFKDVADGTWEKVLCFLGIKRSVVALERTVENSNFYLDEFENLLDELLLRVNGLYYSLHCSSLETPASDQEEVE</sequence>
<evidence type="ECO:0000313" key="29">
    <source>
        <dbReference type="Ensembl" id="ENSSHAP00000031437.1"/>
    </source>
</evidence>
<comment type="similarity">
    <text evidence="2">Belongs to the polycystin family.</text>
</comment>
<evidence type="ECO:0000256" key="5">
    <source>
        <dbReference type="ARBA" id="ARBA00022568"/>
    </source>
</evidence>
<evidence type="ECO:0000259" key="27">
    <source>
        <dbReference type="PROSITE" id="PS50221"/>
    </source>
</evidence>
<feature type="transmembrane region" description="Helical" evidence="24">
    <location>
        <begin position="2170"/>
        <end position="2187"/>
    </location>
</feature>
<gene>
    <name evidence="29" type="primary">PKD1L1</name>
</gene>
<keyword evidence="6" id="KW-0107">Calcium channel</keyword>
<dbReference type="SMART" id="SM00308">
    <property type="entry name" value="LH2"/>
    <property type="match status" value="1"/>
</dbReference>
<dbReference type="SMART" id="SM00089">
    <property type="entry name" value="PKD"/>
    <property type="match status" value="2"/>
</dbReference>
<comment type="function">
    <text evidence="18">Component of a calcium-permeant ion channel formed by PKD1L2 and PKD1L1 in primary cilia, where it controls cilium calcium concentration, without affecting cytoplasmic calcium concentration, and regulates sonic hedgehog/SHH signaling and GLI2 transcription. The PKD1L1:PKD2L1 channel complex is mechanosensitive only at high pressures and is highly temperature sensitive. Also involved in left/right axis specification downstream of nodal flow by forming a complex with PKD2 in cilia to facilitate flow detection in left/right patterning. May function as a G-protein-coupled receptor.</text>
</comment>
<comment type="caution">
    <text evidence="23">Lacks conserved residue(s) required for the propagation of feature annotation.</text>
</comment>
<keyword evidence="4" id="KW-1003">Cell membrane</keyword>
<reference evidence="29 30" key="1">
    <citation type="journal article" date="2011" name="Proc. Natl. Acad. Sci. U.S.A.">
        <title>Genetic diversity and population structure of the endangered marsupial Sarcophilus harrisii (Tasmanian devil).</title>
        <authorList>
            <person name="Miller W."/>
            <person name="Hayes V.M."/>
            <person name="Ratan A."/>
            <person name="Petersen D.C."/>
            <person name="Wittekindt N.E."/>
            <person name="Miller J."/>
            <person name="Walenz B."/>
            <person name="Knight J."/>
            <person name="Qi J."/>
            <person name="Zhao F."/>
            <person name="Wang Q."/>
            <person name="Bedoya-Reina O.C."/>
            <person name="Katiyar N."/>
            <person name="Tomsho L.P."/>
            <person name="Kasson L.M."/>
            <person name="Hardie R.A."/>
            <person name="Woodbridge P."/>
            <person name="Tindall E.A."/>
            <person name="Bertelsen M.F."/>
            <person name="Dixon D."/>
            <person name="Pyecroft S."/>
            <person name="Helgen K.M."/>
            <person name="Lesk A.M."/>
            <person name="Pringle T.H."/>
            <person name="Patterson N."/>
            <person name="Zhang Y."/>
            <person name="Kreiss A."/>
            <person name="Woods G.M."/>
            <person name="Jones M.E."/>
            <person name="Schuster S.C."/>
        </authorList>
    </citation>
    <scope>NUCLEOTIDE SEQUENCE [LARGE SCALE GENOMIC DNA]</scope>
</reference>
<dbReference type="Gene3D" id="2.60.60.20">
    <property type="entry name" value="PLAT/LH2 domain"/>
    <property type="match status" value="1"/>
</dbReference>
<dbReference type="Pfam" id="PF01477">
    <property type="entry name" value="PLAT"/>
    <property type="match status" value="1"/>
</dbReference>
<evidence type="ECO:0000259" key="28">
    <source>
        <dbReference type="PROSITE" id="PS51111"/>
    </source>
</evidence>
<feature type="transmembrane region" description="Helical" evidence="24">
    <location>
        <begin position="2123"/>
        <end position="2144"/>
    </location>
</feature>
<feature type="transmembrane region" description="Helical" evidence="24">
    <location>
        <begin position="1668"/>
        <end position="1694"/>
    </location>
</feature>
<evidence type="ECO:0000256" key="15">
    <source>
        <dbReference type="ARBA" id="ARBA00023180"/>
    </source>
</evidence>
<keyword evidence="3" id="KW-0813">Transport</keyword>
<evidence type="ECO:0000256" key="21">
    <source>
        <dbReference type="ARBA" id="ARBA00081200"/>
    </source>
</evidence>
<dbReference type="Pfam" id="PF02010">
    <property type="entry name" value="REJ"/>
    <property type="match status" value="2"/>
</dbReference>
<evidence type="ECO:0000256" key="12">
    <source>
        <dbReference type="ARBA" id="ARBA00023069"/>
    </source>
</evidence>
<feature type="transmembrane region" description="Helical" evidence="24">
    <location>
        <begin position="1790"/>
        <end position="1815"/>
    </location>
</feature>
<dbReference type="Ensembl" id="ENSSHAT00000045677.1">
    <property type="protein sequence ID" value="ENSSHAP00000031437.1"/>
    <property type="gene ID" value="ENSSHAG00000023186.1"/>
</dbReference>
<dbReference type="InterPro" id="IPR035986">
    <property type="entry name" value="PKD_dom_sf"/>
</dbReference>
<dbReference type="InterPro" id="IPR036392">
    <property type="entry name" value="PLAT/LH2_dom_sf"/>
</dbReference>
<dbReference type="Pfam" id="PF00801">
    <property type="entry name" value="PKD"/>
    <property type="match status" value="2"/>
</dbReference>
<dbReference type="Proteomes" id="UP000007648">
    <property type="component" value="Unassembled WGS sequence"/>
</dbReference>
<dbReference type="GO" id="GO:0060170">
    <property type="term" value="C:ciliary membrane"/>
    <property type="evidence" value="ECO:0007669"/>
    <property type="project" value="UniProtKB-SubCell"/>
</dbReference>
<keyword evidence="13 24" id="KW-0472">Membrane</keyword>
<evidence type="ECO:0000256" key="11">
    <source>
        <dbReference type="ARBA" id="ARBA00023065"/>
    </source>
</evidence>
<dbReference type="FunFam" id="2.60.60.20:FF:000017">
    <property type="entry name" value="Polycystin 1 like 1, transient receptor potential channel interacting"/>
    <property type="match status" value="1"/>
</dbReference>
<feature type="transmembrane region" description="Helical" evidence="24">
    <location>
        <begin position="1902"/>
        <end position="1921"/>
    </location>
</feature>
<dbReference type="Pfam" id="PF08016">
    <property type="entry name" value="PKD_channel"/>
    <property type="match status" value="1"/>
</dbReference>
<dbReference type="GeneTree" id="ENSGT00940000162104"/>
<evidence type="ECO:0000313" key="30">
    <source>
        <dbReference type="Proteomes" id="UP000007648"/>
    </source>
</evidence>
<dbReference type="FunCoup" id="A0A7N4P191">
    <property type="interactions" value="17"/>
</dbReference>
<evidence type="ECO:0000256" key="7">
    <source>
        <dbReference type="ARBA" id="ARBA00022692"/>
    </source>
</evidence>
<accession>A0A7N4P191</accession>
<feature type="transmembrane region" description="Helical" evidence="24">
    <location>
        <begin position="2272"/>
        <end position="2296"/>
    </location>
</feature>
<name>A0A7N4P191_SARHA</name>
<dbReference type="GO" id="GO:0005262">
    <property type="term" value="F:calcium channel activity"/>
    <property type="evidence" value="ECO:0007669"/>
    <property type="project" value="UniProtKB-KW"/>
</dbReference>
<keyword evidence="14" id="KW-1015">Disulfide bond</keyword>
<evidence type="ECO:0000256" key="4">
    <source>
        <dbReference type="ARBA" id="ARBA00022475"/>
    </source>
</evidence>
<evidence type="ECO:0000256" key="22">
    <source>
        <dbReference type="ARBA" id="ARBA00082084"/>
    </source>
</evidence>
<dbReference type="InterPro" id="IPR013783">
    <property type="entry name" value="Ig-like_fold"/>
</dbReference>
<evidence type="ECO:0000259" key="26">
    <source>
        <dbReference type="PROSITE" id="PS50095"/>
    </source>
</evidence>
<comment type="subcellular location">
    <subcellularLocation>
        <location evidence="1">Cell projection</location>
        <location evidence="1">Cilium membrane</location>
        <topology evidence="1">Multi-pass membrane protein</topology>
    </subcellularLocation>
</comment>
<keyword evidence="7 24" id="KW-0812">Transmembrane</keyword>
<organism evidence="29 30">
    <name type="scientific">Sarcophilus harrisii</name>
    <name type="common">Tasmanian devil</name>
    <name type="synonym">Sarcophilus laniarius</name>
    <dbReference type="NCBI Taxonomy" id="9305"/>
    <lineage>
        <taxon>Eukaryota</taxon>
        <taxon>Metazoa</taxon>
        <taxon>Chordata</taxon>
        <taxon>Craniata</taxon>
        <taxon>Vertebrata</taxon>
        <taxon>Euteleostomi</taxon>
        <taxon>Mammalia</taxon>
        <taxon>Metatheria</taxon>
        <taxon>Dasyuromorphia</taxon>
        <taxon>Dasyuridae</taxon>
        <taxon>Sarcophilus</taxon>
    </lineage>
</organism>
<feature type="domain" description="PLAT" evidence="26">
    <location>
        <begin position="1467"/>
        <end position="1584"/>
    </location>
</feature>
<reference evidence="29" key="2">
    <citation type="submission" date="2025-08" db="UniProtKB">
        <authorList>
            <consortium name="Ensembl"/>
        </authorList>
    </citation>
    <scope>IDENTIFICATION</scope>
</reference>
<protein>
    <recommendedName>
        <fullName evidence="20">Polycystin-1-like protein 1</fullName>
    </recommendedName>
    <alternativeName>
        <fullName evidence="22">PC1-like 1 protein</fullName>
    </alternativeName>
    <alternativeName>
        <fullName evidence="21">Polycystic kidney disease protein 1-like 1</fullName>
    </alternativeName>
</protein>
<feature type="transmembrane region" description="Helical" evidence="24">
    <location>
        <begin position="2085"/>
        <end position="2103"/>
    </location>
</feature>
<evidence type="ECO:0000256" key="8">
    <source>
        <dbReference type="ARBA" id="ARBA00022737"/>
    </source>
</evidence>
<keyword evidence="17" id="KW-0407">Ion channel</keyword>
<dbReference type="InterPro" id="IPR002859">
    <property type="entry name" value="PKD/REJ-like"/>
</dbReference>
<evidence type="ECO:0000256" key="13">
    <source>
        <dbReference type="ARBA" id="ARBA00023136"/>
    </source>
</evidence>
<dbReference type="CDD" id="cd00146">
    <property type="entry name" value="PKD"/>
    <property type="match status" value="2"/>
</dbReference>
<dbReference type="PANTHER" id="PTHR46730:SF4">
    <property type="entry name" value="POLYCYSTIC KIDNEY DISEASE PROTEIN 1-LIKE 1"/>
    <property type="match status" value="1"/>
</dbReference>
<feature type="transmembrane region" description="Helical" evidence="24">
    <location>
        <begin position="2207"/>
        <end position="2224"/>
    </location>
</feature>
<evidence type="ECO:0000256" key="14">
    <source>
        <dbReference type="ARBA" id="ARBA00023157"/>
    </source>
</evidence>
<dbReference type="Gene3D" id="2.60.40.10">
    <property type="entry name" value="Immunoglobulins"/>
    <property type="match status" value="2"/>
</dbReference>
<dbReference type="Pfam" id="PF20519">
    <property type="entry name" value="Polycystin_dom"/>
    <property type="match status" value="1"/>
</dbReference>
<feature type="domain" description="REJ" evidence="28">
    <location>
        <begin position="361"/>
        <end position="1240"/>
    </location>
</feature>
<evidence type="ECO:0000256" key="16">
    <source>
        <dbReference type="ARBA" id="ARBA00023273"/>
    </source>
</evidence>
<keyword evidence="30" id="KW-1185">Reference proteome</keyword>
<feature type="transmembrane region" description="Helical" evidence="24">
    <location>
        <begin position="1421"/>
        <end position="1441"/>
    </location>
</feature>
<dbReference type="InterPro" id="IPR022409">
    <property type="entry name" value="PKD/Chitinase_dom"/>
</dbReference>
<dbReference type="InterPro" id="IPR001024">
    <property type="entry name" value="PLAT/LH2_dom"/>
</dbReference>
<keyword evidence="11" id="KW-0406">Ion transport</keyword>
<feature type="domain" description="GAIN-B" evidence="27">
    <location>
        <begin position="1255"/>
        <end position="1405"/>
    </location>
</feature>
<keyword evidence="9" id="KW-0106">Calcium</keyword>
<evidence type="ECO:0000256" key="9">
    <source>
        <dbReference type="ARBA" id="ARBA00022837"/>
    </source>
</evidence>
<reference evidence="29" key="3">
    <citation type="submission" date="2025-09" db="UniProtKB">
        <authorList>
            <consortium name="Ensembl"/>
        </authorList>
    </citation>
    <scope>IDENTIFICATION</scope>
</reference>
<dbReference type="FunFam" id="2.60.40.10:FF:000825">
    <property type="entry name" value="Polycystin 1, transient receptor potential channel interacting"/>
    <property type="match status" value="1"/>
</dbReference>
<feature type="transmembrane region" description="Helical" evidence="24">
    <location>
        <begin position="1628"/>
        <end position="1648"/>
    </location>
</feature>
<dbReference type="PROSITE" id="PS50093">
    <property type="entry name" value="PKD"/>
    <property type="match status" value="2"/>
</dbReference>
<evidence type="ECO:0000256" key="20">
    <source>
        <dbReference type="ARBA" id="ARBA00073797"/>
    </source>
</evidence>
<dbReference type="SUPFAM" id="SSF49723">
    <property type="entry name" value="Lipase/lipooxygenase domain (PLAT/LH2 domain)"/>
    <property type="match status" value="1"/>
</dbReference>
<dbReference type="PANTHER" id="PTHR46730">
    <property type="entry name" value="POLYCYSTIN-1"/>
    <property type="match status" value="1"/>
</dbReference>
<dbReference type="PROSITE" id="PS51111">
    <property type="entry name" value="REJ"/>
    <property type="match status" value="1"/>
</dbReference>
<dbReference type="InParanoid" id="A0A7N4P191"/>
<dbReference type="InterPro" id="IPR013122">
    <property type="entry name" value="PKD1_2_channel"/>
</dbReference>
<keyword evidence="12" id="KW-0969">Cilium</keyword>
<feature type="domain" description="PKD" evidence="25">
    <location>
        <begin position="304"/>
        <end position="356"/>
    </location>
</feature>
<evidence type="ECO:0000256" key="2">
    <source>
        <dbReference type="ARBA" id="ARBA00007200"/>
    </source>
</evidence>
<keyword evidence="10 24" id="KW-1133">Transmembrane helix</keyword>
<evidence type="ECO:0000256" key="6">
    <source>
        <dbReference type="ARBA" id="ARBA00022673"/>
    </source>
</evidence>
<evidence type="ECO:0000256" key="23">
    <source>
        <dbReference type="PROSITE-ProRule" id="PRU00152"/>
    </source>
</evidence>
<comment type="subunit">
    <text evidence="19">Heterodimer. Interacts with PKD2 to form a calcium channel. Interacts with PKD2L1; to form ciliary calcium channel. May interact with GNA12, GNAS, GNAI1 and GNAI2.</text>
</comment>
<evidence type="ECO:0000256" key="19">
    <source>
        <dbReference type="ARBA" id="ARBA00063851"/>
    </source>
</evidence>
<evidence type="ECO:0000256" key="24">
    <source>
        <dbReference type="SAM" id="Phobius"/>
    </source>
</evidence>
<evidence type="ECO:0000256" key="3">
    <source>
        <dbReference type="ARBA" id="ARBA00022448"/>
    </source>
</evidence>
<dbReference type="InterPro" id="IPR046791">
    <property type="entry name" value="Polycystin_dom"/>
</dbReference>
<feature type="transmembrane region" description="Helical" evidence="24">
    <location>
        <begin position="1754"/>
        <end position="1778"/>
    </location>
</feature>